<feature type="transmembrane region" description="Helical" evidence="9">
    <location>
        <begin position="484"/>
        <end position="508"/>
    </location>
</feature>
<dbReference type="SUPFAM" id="SSF82693">
    <property type="entry name" value="Multidrug efflux transporter AcrB pore domain, PN1, PN2, PC1 and PC2 subdomains"/>
    <property type="match status" value="2"/>
</dbReference>
<sequence length="1089" mass="117311">MFERIIRFAIEQRWMVLLAVLGMAGLGIYNYQKLPIDAVPDITNVQVQINTSAPGYSPLETEQRVTFPIETVMAGLPGLQETRSLSRYGLSQVTVIFRDGTDVYFARQLVNERLQTTKGQLPEGVNPVAGPISTGLGEIYLWTVEAKDGAKKPDGMPYTATDLREVQDWIIKPQLRNVPGVTEINTIGGYAKQYQIAPSPEKLAAYGLSLADVVRALERNNANVGAGYIERRGEQYLIRAPGQVKSIDDINNVILSSAGSTPVRVRDVAVVELGKELRTGAATDNGREVVLGTVFMLIGENSRTVSQAVAKKMEEINKNLPPGIEAVTVYDRTVLVDKAIATVKKNLLEGAVLVIVVLFAFLGNIRAAIITAMVIPLSMLFTFSGMVSQKVSANLMSLGALDFGIIIDGAVVIVENCVRRLAHAQEHHGRKLTRSERFHEVFAASKEARRALLFGQLIIMIVYLPIFALTGVEGKMFHPMALTVVIALLGAMILSVTFIPAAVALFIGEKVTEKENRLMQWAKRGYEPLLARALNAKAVVLTAAGVAVLLCGLLSTRLGSEFIPSLNEGDFAIQALRIPGTSLTQSLEMQQRLESRLKEKFPEIERVFARTGTAEIASDAMPPNISDGYVMLKPEKEWPEPKRTRQEVLEAVQEEASKIPGNTYEFSQPIQLRFNELVSGVRSDVAVKIFGDDMDVLNKTAAEVEKVLNGIPGAAEVKVEQTTGLPMLTVAIDRDKVNRYGLNIGDVQDTLATAIGGRDAGTMFEGDRRFDIVVRLPENVRGNVDAIRRLPIALPASSAGSGPGSLIGGVSPTSASAGSSTGGTARVSFIPLSEVATFDLAPGPNQISRENGKRRIVISANVRGRDLGGFVAEAESALAKVQIPSGYWTTWGGQFENLQSATQRLQVVIPVALLLVFTLLFAMFGNIKDGLIVFTGIPFALTGGILALWLRGIPLSITAAVGFIALCGVAVLNGLVMISFIRNLREEGASLDEAIHNGAITRLRPVLMTALVASLGFVPMALATGTGAEVQRPLATVVIGGILSSTALTLLVLPVLYRIAHRRDEEEEGTEPREGAHEGTLGPVEGKPA</sequence>
<dbReference type="Gene3D" id="3.30.2090.10">
    <property type="entry name" value="Multidrug efflux transporter AcrB TolC docking domain, DN and DC subdomains"/>
    <property type="match status" value="2"/>
</dbReference>
<proteinExistence type="inferred from homology"/>
<dbReference type="Gene3D" id="3.30.70.1440">
    <property type="entry name" value="Multidrug efflux transporter AcrB pore domain"/>
    <property type="match status" value="1"/>
</dbReference>
<evidence type="ECO:0000256" key="7">
    <source>
        <dbReference type="ARBA" id="ARBA00023136"/>
    </source>
</evidence>
<dbReference type="PANTHER" id="PTHR32063">
    <property type="match status" value="1"/>
</dbReference>
<protein>
    <submittedName>
        <fullName evidence="10">CusA/CzcA family heavy metal efflux RND transporter</fullName>
    </submittedName>
</protein>
<dbReference type="Proteomes" id="UP000249135">
    <property type="component" value="Unassembled WGS sequence"/>
</dbReference>
<evidence type="ECO:0000256" key="5">
    <source>
        <dbReference type="ARBA" id="ARBA00022692"/>
    </source>
</evidence>
<dbReference type="InterPro" id="IPR004763">
    <property type="entry name" value="CusA-like"/>
</dbReference>
<evidence type="ECO:0000256" key="8">
    <source>
        <dbReference type="SAM" id="MobiDB-lite"/>
    </source>
</evidence>
<keyword evidence="6 9" id="KW-1133">Transmembrane helix</keyword>
<dbReference type="Gene3D" id="1.20.1640.10">
    <property type="entry name" value="Multidrug efflux transporter AcrB transmembrane domain"/>
    <property type="match status" value="2"/>
</dbReference>
<feature type="transmembrane region" description="Helical" evidence="9">
    <location>
        <begin position="529"/>
        <end position="555"/>
    </location>
</feature>
<keyword evidence="3" id="KW-0813">Transport</keyword>
<dbReference type="EMBL" id="QFPP01000004">
    <property type="protein sequence ID" value="PZQ78185.1"/>
    <property type="molecule type" value="Genomic_DNA"/>
</dbReference>
<dbReference type="InterPro" id="IPR001036">
    <property type="entry name" value="Acrflvin-R"/>
</dbReference>
<evidence type="ECO:0000256" key="4">
    <source>
        <dbReference type="ARBA" id="ARBA00022475"/>
    </source>
</evidence>
<name>A0A2W5QTB0_VARPD</name>
<evidence type="ECO:0000256" key="3">
    <source>
        <dbReference type="ARBA" id="ARBA00022448"/>
    </source>
</evidence>
<feature type="region of interest" description="Disordered" evidence="8">
    <location>
        <begin position="1064"/>
        <end position="1089"/>
    </location>
</feature>
<comment type="subcellular location">
    <subcellularLocation>
        <location evidence="1">Cell membrane</location>
        <topology evidence="1">Multi-pass membrane protein</topology>
    </subcellularLocation>
</comment>
<keyword evidence="7 9" id="KW-0472">Membrane</keyword>
<comment type="similarity">
    <text evidence="2">Belongs to the resistance-nodulation-cell division (RND) (TC 2.A.6) family.</text>
</comment>
<dbReference type="Pfam" id="PF00873">
    <property type="entry name" value="ACR_tran"/>
    <property type="match status" value="1"/>
</dbReference>
<feature type="transmembrane region" description="Helical" evidence="9">
    <location>
        <begin position="395"/>
        <end position="414"/>
    </location>
</feature>
<feature type="transmembrane region" description="Helical" evidence="9">
    <location>
        <begin position="956"/>
        <end position="981"/>
    </location>
</feature>
<evidence type="ECO:0000256" key="6">
    <source>
        <dbReference type="ARBA" id="ARBA00022989"/>
    </source>
</evidence>
<dbReference type="SUPFAM" id="SSF82866">
    <property type="entry name" value="Multidrug efflux transporter AcrB transmembrane domain"/>
    <property type="match status" value="2"/>
</dbReference>
<gene>
    <name evidence="10" type="ORF">DI563_01160</name>
</gene>
<dbReference type="Gene3D" id="3.30.70.1430">
    <property type="entry name" value="Multidrug efflux transporter AcrB pore domain"/>
    <property type="match status" value="2"/>
</dbReference>
<comment type="caution">
    <text evidence="10">The sequence shown here is derived from an EMBL/GenBank/DDBJ whole genome shotgun (WGS) entry which is preliminary data.</text>
</comment>
<evidence type="ECO:0000256" key="1">
    <source>
        <dbReference type="ARBA" id="ARBA00004651"/>
    </source>
</evidence>
<evidence type="ECO:0000313" key="11">
    <source>
        <dbReference type="Proteomes" id="UP000249135"/>
    </source>
</evidence>
<organism evidence="10 11">
    <name type="scientific">Variovorax paradoxus</name>
    <dbReference type="NCBI Taxonomy" id="34073"/>
    <lineage>
        <taxon>Bacteria</taxon>
        <taxon>Pseudomonadati</taxon>
        <taxon>Pseudomonadota</taxon>
        <taxon>Betaproteobacteria</taxon>
        <taxon>Burkholderiales</taxon>
        <taxon>Comamonadaceae</taxon>
        <taxon>Variovorax</taxon>
    </lineage>
</organism>
<feature type="transmembrane region" description="Helical" evidence="9">
    <location>
        <begin position="451"/>
        <end position="472"/>
    </location>
</feature>
<dbReference type="GO" id="GO:0005886">
    <property type="term" value="C:plasma membrane"/>
    <property type="evidence" value="ECO:0007669"/>
    <property type="project" value="UniProtKB-SubCell"/>
</dbReference>
<feature type="transmembrane region" description="Helical" evidence="9">
    <location>
        <begin position="1034"/>
        <end position="1057"/>
    </location>
</feature>
<evidence type="ECO:0000313" key="10">
    <source>
        <dbReference type="EMBL" id="PZQ78185.1"/>
    </source>
</evidence>
<accession>A0A2W5QTB0</accession>
<dbReference type="PANTHER" id="PTHR32063:SF24">
    <property type="entry name" value="CATION EFFLUX SYSTEM (ACRB_ACRD_ACRF FAMILY)"/>
    <property type="match status" value="1"/>
</dbReference>
<feature type="transmembrane region" description="Helical" evidence="9">
    <location>
        <begin position="351"/>
        <end position="375"/>
    </location>
</feature>
<keyword evidence="4" id="KW-1003">Cell membrane</keyword>
<reference evidence="10 11" key="1">
    <citation type="submission" date="2017-08" db="EMBL/GenBank/DDBJ databases">
        <title>Infants hospitalized years apart are colonized by the same room-sourced microbial strains.</title>
        <authorList>
            <person name="Brooks B."/>
            <person name="Olm M.R."/>
            <person name="Firek B.A."/>
            <person name="Baker R."/>
            <person name="Thomas B.C."/>
            <person name="Morowitz M.J."/>
            <person name="Banfield J.F."/>
        </authorList>
    </citation>
    <scope>NUCLEOTIDE SEQUENCE [LARGE SCALE GENOMIC DNA]</scope>
    <source>
        <strain evidence="10">S2_005_003_R2_41</strain>
    </source>
</reference>
<dbReference type="GO" id="GO:0008324">
    <property type="term" value="F:monoatomic cation transmembrane transporter activity"/>
    <property type="evidence" value="ECO:0007669"/>
    <property type="project" value="InterPro"/>
</dbReference>
<evidence type="ECO:0000256" key="9">
    <source>
        <dbReference type="SAM" id="Phobius"/>
    </source>
</evidence>
<keyword evidence="5 9" id="KW-0812">Transmembrane</keyword>
<dbReference type="GO" id="GO:0042910">
    <property type="term" value="F:xenobiotic transmembrane transporter activity"/>
    <property type="evidence" value="ECO:0007669"/>
    <property type="project" value="TreeGrafter"/>
</dbReference>
<dbReference type="SUPFAM" id="SSF82714">
    <property type="entry name" value="Multidrug efflux transporter AcrB TolC docking domain, DN and DC subdomains"/>
    <property type="match status" value="2"/>
</dbReference>
<feature type="transmembrane region" description="Helical" evidence="9">
    <location>
        <begin position="931"/>
        <end position="950"/>
    </location>
</feature>
<feature type="transmembrane region" description="Helical" evidence="9">
    <location>
        <begin position="1002"/>
        <end position="1022"/>
    </location>
</feature>
<evidence type="ECO:0000256" key="2">
    <source>
        <dbReference type="ARBA" id="ARBA00010942"/>
    </source>
</evidence>
<dbReference type="Gene3D" id="3.30.70.1320">
    <property type="entry name" value="Multidrug efflux transporter AcrB pore domain like"/>
    <property type="match status" value="1"/>
</dbReference>
<dbReference type="PRINTS" id="PR00702">
    <property type="entry name" value="ACRIFLAVINRP"/>
</dbReference>
<feature type="transmembrane region" description="Helical" evidence="9">
    <location>
        <begin position="905"/>
        <end position="924"/>
    </location>
</feature>
<dbReference type="AlphaFoldDB" id="A0A2W5QTB0"/>
<dbReference type="InterPro" id="IPR027463">
    <property type="entry name" value="AcrB_DN_DC_subdom"/>
</dbReference>
<dbReference type="NCBIfam" id="TIGR00914">
    <property type="entry name" value="2A0601"/>
    <property type="match status" value="1"/>
</dbReference>